<dbReference type="Gene3D" id="2.60.40.1120">
    <property type="entry name" value="Carboxypeptidase-like, regulatory domain"/>
    <property type="match status" value="1"/>
</dbReference>
<feature type="region of interest" description="Disordered" evidence="1">
    <location>
        <begin position="360"/>
        <end position="381"/>
    </location>
</feature>
<proteinExistence type="predicted"/>
<dbReference type="EMBL" id="CADCUR010000297">
    <property type="protein sequence ID" value="CAA9428922.1"/>
    <property type="molecule type" value="Genomic_DNA"/>
</dbReference>
<accession>A0A6J4Q0J6</accession>
<organism evidence="2">
    <name type="scientific">uncultured Pyrinomonadaceae bacterium</name>
    <dbReference type="NCBI Taxonomy" id="2283094"/>
    <lineage>
        <taxon>Bacteria</taxon>
        <taxon>Pseudomonadati</taxon>
        <taxon>Acidobacteriota</taxon>
        <taxon>Blastocatellia</taxon>
        <taxon>Blastocatellales</taxon>
        <taxon>Pyrinomonadaceae</taxon>
        <taxon>environmental samples</taxon>
    </lineage>
</organism>
<reference evidence="2" key="1">
    <citation type="submission" date="2020-02" db="EMBL/GenBank/DDBJ databases">
        <authorList>
            <person name="Meier V. D."/>
        </authorList>
    </citation>
    <scope>NUCLEOTIDE SEQUENCE</scope>
    <source>
        <strain evidence="2">AVDCRST_MAG74</strain>
    </source>
</reference>
<evidence type="ECO:0000313" key="2">
    <source>
        <dbReference type="EMBL" id="CAA9428922.1"/>
    </source>
</evidence>
<evidence type="ECO:0008006" key="3">
    <source>
        <dbReference type="Google" id="ProtNLM"/>
    </source>
</evidence>
<name>A0A6J4Q0J6_9BACT</name>
<dbReference type="Pfam" id="PF13620">
    <property type="entry name" value="CarboxypepD_reg"/>
    <property type="match status" value="1"/>
</dbReference>
<gene>
    <name evidence="2" type="ORF">AVDCRST_MAG74-3773</name>
</gene>
<evidence type="ECO:0000256" key="1">
    <source>
        <dbReference type="SAM" id="MobiDB-lite"/>
    </source>
</evidence>
<protein>
    <recommendedName>
        <fullName evidence="3">Carboxypeptidase regulatory-like domain-containing protein</fullName>
    </recommendedName>
</protein>
<sequence length="704" mass="74856">MFNTILVVLLSFNMFVNNGPGYLFTGVSPKVQERNTGTLEKMIAANGNVAMDLDLNRLNGVGFGAKGSLPSALRFDVERDSFFTVVAFNGELRGTLPGSMGLVSRNSAALPAKLNSSLQRLVFEKTAYGEPYEFVIRDKETGFVFFNVEGHEYGYDLNERLFSIQMGRLLMSEQFAAELGRASEVGSIVGQISVSATMRPIEVSRIVDGAVVSDTLPAADSPQPGTVPGPDVVVGDVNGLAQFGSSSGTQVGLALGTDSCNFGTVDLNWFALPNNDHPVIPQNLYRMSGGAANDERFEQIGQSSVKHAFTALTQNLCGLGCNGVGGSRLGSGCSDPYSASLNAGPNLGSRAWINPFSGAYPRGDSATPPNNHAGHSHTGPSHRILTEISDLNTTLNSGATYYAEGQYVTPHEYAWCQANPTQCNMYNNVSYRRYNVVGTGSPFTFSPVGSTVRTRAAINAWTGATLVEIRPDTGNDGIGLVAYKVTNPSPGVWHYEYAVYNQNIDRAIQSFGVPVGASVTLSNIGFYAPPQHPGSAADGTVGSAGFSNAPWTQAQTGSAMTWSSETLAQNPNANAIRWGTMYNFRFDSSSPPQTANATIGFFKTGNPITVQVQAPGSSPSATVSVSGRVTTSTGRGVAGARVTITDSNGNVRLATTNSFGFYRFYDVAAGGTYTMRAISKRYRFTPQTLQISNNLTDVNFVAEP</sequence>
<dbReference type="SUPFAM" id="SSF49478">
    <property type="entry name" value="Cna protein B-type domain"/>
    <property type="match status" value="1"/>
</dbReference>
<dbReference type="AlphaFoldDB" id="A0A6J4Q0J6"/>